<sequence length="55" mass="6508">MGEKLVENVKKSDMDTFYNEKVKIMKPRIRERDNFMESYALEDPHSSNLCLTRIG</sequence>
<feature type="non-terminal residue" evidence="1">
    <location>
        <position position="55"/>
    </location>
</feature>
<organism evidence="1 2">
    <name type="scientific">Dovyalis caffra</name>
    <dbReference type="NCBI Taxonomy" id="77055"/>
    <lineage>
        <taxon>Eukaryota</taxon>
        <taxon>Viridiplantae</taxon>
        <taxon>Streptophyta</taxon>
        <taxon>Embryophyta</taxon>
        <taxon>Tracheophyta</taxon>
        <taxon>Spermatophyta</taxon>
        <taxon>Magnoliopsida</taxon>
        <taxon>eudicotyledons</taxon>
        <taxon>Gunneridae</taxon>
        <taxon>Pentapetalae</taxon>
        <taxon>rosids</taxon>
        <taxon>fabids</taxon>
        <taxon>Malpighiales</taxon>
        <taxon>Salicaceae</taxon>
        <taxon>Flacourtieae</taxon>
        <taxon>Dovyalis</taxon>
    </lineage>
</organism>
<evidence type="ECO:0000313" key="1">
    <source>
        <dbReference type="EMBL" id="CAK7328994.1"/>
    </source>
</evidence>
<dbReference type="Proteomes" id="UP001314170">
    <property type="component" value="Unassembled WGS sequence"/>
</dbReference>
<name>A0AAV1R869_9ROSI</name>
<proteinExistence type="predicted"/>
<gene>
    <name evidence="1" type="ORF">DCAF_LOCUS6741</name>
</gene>
<keyword evidence="2" id="KW-1185">Reference proteome</keyword>
<comment type="caution">
    <text evidence="1">The sequence shown here is derived from an EMBL/GenBank/DDBJ whole genome shotgun (WGS) entry which is preliminary data.</text>
</comment>
<reference evidence="1 2" key="1">
    <citation type="submission" date="2024-01" db="EMBL/GenBank/DDBJ databases">
        <authorList>
            <person name="Waweru B."/>
        </authorList>
    </citation>
    <scope>NUCLEOTIDE SEQUENCE [LARGE SCALE GENOMIC DNA]</scope>
</reference>
<dbReference type="EMBL" id="CAWUPB010000905">
    <property type="protein sequence ID" value="CAK7328994.1"/>
    <property type="molecule type" value="Genomic_DNA"/>
</dbReference>
<protein>
    <submittedName>
        <fullName evidence="1">Uncharacterized protein</fullName>
    </submittedName>
</protein>
<evidence type="ECO:0000313" key="2">
    <source>
        <dbReference type="Proteomes" id="UP001314170"/>
    </source>
</evidence>
<accession>A0AAV1R869</accession>
<dbReference type="AlphaFoldDB" id="A0AAV1R869"/>